<evidence type="ECO:0000256" key="2">
    <source>
        <dbReference type="ARBA" id="ARBA00007362"/>
    </source>
</evidence>
<evidence type="ECO:0000256" key="3">
    <source>
        <dbReference type="ARBA" id="ARBA00022692"/>
    </source>
</evidence>
<dbReference type="Pfam" id="PF00892">
    <property type="entry name" value="EamA"/>
    <property type="match status" value="2"/>
</dbReference>
<comment type="similarity">
    <text evidence="2">Belongs to the EamA transporter family.</text>
</comment>
<feature type="transmembrane region" description="Helical" evidence="7">
    <location>
        <begin position="218"/>
        <end position="238"/>
    </location>
</feature>
<feature type="domain" description="EamA" evidence="8">
    <location>
        <begin position="162"/>
        <end position="291"/>
    </location>
</feature>
<name>A0A7W6RYP9_9PROT</name>
<feature type="transmembrane region" description="Helical" evidence="7">
    <location>
        <begin position="96"/>
        <end position="117"/>
    </location>
</feature>
<dbReference type="GO" id="GO:0016020">
    <property type="term" value="C:membrane"/>
    <property type="evidence" value="ECO:0007669"/>
    <property type="project" value="UniProtKB-SubCell"/>
</dbReference>
<evidence type="ECO:0000256" key="5">
    <source>
        <dbReference type="ARBA" id="ARBA00023136"/>
    </source>
</evidence>
<feature type="transmembrane region" description="Helical" evidence="7">
    <location>
        <begin position="129"/>
        <end position="147"/>
    </location>
</feature>
<evidence type="ECO:0000313" key="9">
    <source>
        <dbReference type="EMBL" id="MBB4285039.1"/>
    </source>
</evidence>
<evidence type="ECO:0000313" key="10">
    <source>
        <dbReference type="Proteomes" id="UP000555728"/>
    </source>
</evidence>
<dbReference type="PANTHER" id="PTHR32322">
    <property type="entry name" value="INNER MEMBRANE TRANSPORTER"/>
    <property type="match status" value="1"/>
</dbReference>
<keyword evidence="4 7" id="KW-1133">Transmembrane helix</keyword>
<dbReference type="Proteomes" id="UP000555728">
    <property type="component" value="Unassembled WGS sequence"/>
</dbReference>
<evidence type="ECO:0000259" key="8">
    <source>
        <dbReference type="Pfam" id="PF00892"/>
    </source>
</evidence>
<evidence type="ECO:0000256" key="4">
    <source>
        <dbReference type="ARBA" id="ARBA00022989"/>
    </source>
</evidence>
<reference evidence="9 10" key="1">
    <citation type="submission" date="2020-08" db="EMBL/GenBank/DDBJ databases">
        <title>Genome sequencing of Purple Non-Sulfur Bacteria from various extreme environments.</title>
        <authorList>
            <person name="Mayer M."/>
        </authorList>
    </citation>
    <scope>NUCLEOTIDE SEQUENCE [LARGE SCALE GENOMIC DNA]</scope>
    <source>
        <strain evidence="9 10">JA135</strain>
    </source>
</reference>
<dbReference type="EMBL" id="JACIGI010000004">
    <property type="protein sequence ID" value="MBB4285039.1"/>
    <property type="molecule type" value="Genomic_DNA"/>
</dbReference>
<dbReference type="InterPro" id="IPR050638">
    <property type="entry name" value="AA-Vitamin_Transporters"/>
</dbReference>
<dbReference type="InterPro" id="IPR000620">
    <property type="entry name" value="EamA_dom"/>
</dbReference>
<feature type="region of interest" description="Disordered" evidence="6">
    <location>
        <begin position="298"/>
        <end position="327"/>
    </location>
</feature>
<comment type="caution">
    <text evidence="9">The sequence shown here is derived from an EMBL/GenBank/DDBJ whole genome shotgun (WGS) entry which is preliminary data.</text>
</comment>
<feature type="transmembrane region" description="Helical" evidence="7">
    <location>
        <begin position="70"/>
        <end position="90"/>
    </location>
</feature>
<evidence type="ECO:0000256" key="7">
    <source>
        <dbReference type="SAM" id="Phobius"/>
    </source>
</evidence>
<proteinExistence type="inferred from homology"/>
<protein>
    <submittedName>
        <fullName evidence="9">Drug/metabolite transporter (DMT)-like permease</fullName>
    </submittedName>
</protein>
<dbReference type="InterPro" id="IPR037185">
    <property type="entry name" value="EmrE-like"/>
</dbReference>
<dbReference type="RefSeq" id="WP_184431847.1">
    <property type="nucleotide sequence ID" value="NZ_JACIGI010000004.1"/>
</dbReference>
<feature type="transmembrane region" description="Helical" evidence="7">
    <location>
        <begin position="36"/>
        <end position="58"/>
    </location>
</feature>
<keyword evidence="10" id="KW-1185">Reference proteome</keyword>
<keyword evidence="5 7" id="KW-0472">Membrane</keyword>
<organism evidence="9 10">
    <name type="scientific">Roseospira goensis</name>
    <dbReference type="NCBI Taxonomy" id="391922"/>
    <lineage>
        <taxon>Bacteria</taxon>
        <taxon>Pseudomonadati</taxon>
        <taxon>Pseudomonadota</taxon>
        <taxon>Alphaproteobacteria</taxon>
        <taxon>Rhodospirillales</taxon>
        <taxon>Rhodospirillaceae</taxon>
        <taxon>Roseospira</taxon>
    </lineage>
</organism>
<feature type="transmembrane region" description="Helical" evidence="7">
    <location>
        <begin position="184"/>
        <end position="206"/>
    </location>
</feature>
<evidence type="ECO:0000256" key="6">
    <source>
        <dbReference type="SAM" id="MobiDB-lite"/>
    </source>
</evidence>
<feature type="domain" description="EamA" evidence="8">
    <location>
        <begin position="11"/>
        <end position="143"/>
    </location>
</feature>
<dbReference type="PANTHER" id="PTHR32322:SF2">
    <property type="entry name" value="EAMA DOMAIN-CONTAINING PROTEIN"/>
    <property type="match status" value="1"/>
</dbReference>
<comment type="subcellular location">
    <subcellularLocation>
        <location evidence="1">Membrane</location>
        <topology evidence="1">Multi-pass membrane protein</topology>
    </subcellularLocation>
</comment>
<keyword evidence="3 7" id="KW-0812">Transmembrane</keyword>
<dbReference type="AlphaFoldDB" id="A0A7W6RYP9"/>
<sequence length="327" mass="33983">MTARIPALPALGALFVILWSSGFVGAKYGLDHAGTFTILFWRYVVVVVVLAALVTLAGQWRWFRLAKRDLARHAVVGALAHAGWLAPVLGSIELGLSAGLAAFITALQPLLTGSLSARMTGEQVSRREWVGLVLGLVAVAIVIGDGISLGGSVAAHLLPFLAVLAITVASLLDRGATVDGEERPPILFVTFLHGLASVVVLGPLAVGLEGLAADWNGQFIFAVVWLALVVSLAAYAVMFMLLRRMPASRVASLTYLSPPVTMVMAWFAFGETLTPEGLFGLAVAALAVGLALSGQAPERAADPAETDAPDTEGNPAGRCPGAVDSSE</sequence>
<gene>
    <name evidence="9" type="ORF">GGD88_000753</name>
</gene>
<feature type="transmembrane region" description="Helical" evidence="7">
    <location>
        <begin position="153"/>
        <end position="172"/>
    </location>
</feature>
<feature type="transmembrane region" description="Helical" evidence="7">
    <location>
        <begin position="275"/>
        <end position="292"/>
    </location>
</feature>
<evidence type="ECO:0000256" key="1">
    <source>
        <dbReference type="ARBA" id="ARBA00004141"/>
    </source>
</evidence>
<dbReference type="SUPFAM" id="SSF103481">
    <property type="entry name" value="Multidrug resistance efflux transporter EmrE"/>
    <property type="match status" value="2"/>
</dbReference>
<feature type="transmembrane region" description="Helical" evidence="7">
    <location>
        <begin position="250"/>
        <end position="269"/>
    </location>
</feature>
<accession>A0A7W6RYP9</accession>